<dbReference type="RefSeq" id="WP_285576851.1">
    <property type="nucleotide sequence ID" value="NZ_BSDE01000006.1"/>
</dbReference>
<name>A0ABQ5QJD7_9BACT</name>
<evidence type="ECO:0008006" key="3">
    <source>
        <dbReference type="Google" id="ProtNLM"/>
    </source>
</evidence>
<evidence type="ECO:0000313" key="1">
    <source>
        <dbReference type="EMBL" id="GLH74496.1"/>
    </source>
</evidence>
<comment type="caution">
    <text evidence="1">The sequence shown here is derived from an EMBL/GenBank/DDBJ whole genome shotgun (WGS) entry which is preliminary data.</text>
</comment>
<dbReference type="InterPro" id="IPR024453">
    <property type="entry name" value="Peptidase_C92"/>
</dbReference>
<dbReference type="EMBL" id="BSDE01000006">
    <property type="protein sequence ID" value="GLH74496.1"/>
    <property type="molecule type" value="Genomic_DNA"/>
</dbReference>
<dbReference type="Pfam" id="PF05708">
    <property type="entry name" value="Peptidase_C92"/>
    <property type="match status" value="1"/>
</dbReference>
<dbReference type="Proteomes" id="UP001165069">
    <property type="component" value="Unassembled WGS sequence"/>
</dbReference>
<keyword evidence="2" id="KW-1185">Reference proteome</keyword>
<accession>A0ABQ5QJD7</accession>
<proteinExistence type="predicted"/>
<organism evidence="1 2">
    <name type="scientific">Geothrix limicola</name>
    <dbReference type="NCBI Taxonomy" id="2927978"/>
    <lineage>
        <taxon>Bacteria</taxon>
        <taxon>Pseudomonadati</taxon>
        <taxon>Acidobacteriota</taxon>
        <taxon>Holophagae</taxon>
        <taxon>Holophagales</taxon>
        <taxon>Holophagaceae</taxon>
        <taxon>Geothrix</taxon>
    </lineage>
</organism>
<dbReference type="InterPro" id="IPR038765">
    <property type="entry name" value="Papain-like_cys_pep_sf"/>
</dbReference>
<sequence length="263" mass="29774">MFLHDALNRGLVRYLTTELPTYQRRVPNDLDRMRAELRPGDVVLVEGKSRISRIIMTLTQSSWSHAGMYIGDALLRWGGPHAEESLSQFGSEAAHLILESDMAEGVRVKPVAWYGDYNLRICRPKNLGAADLERVVAEMLRHLGLRYDRRNIFDLGRYLTPFNLLPVRWRRRPLYLGSSSSREVICSALIAKAFYQVGFPVQPLVAAQGAGRRTVIARHPSYIMPRDFDLSANFEVLKLHLAPTLAQTHARAPEDARALKNSV</sequence>
<gene>
    <name evidence="1" type="ORF">GETHLI_29980</name>
</gene>
<dbReference type="Gene3D" id="3.90.1720.10">
    <property type="entry name" value="endopeptidase domain like (from Nostoc punctiforme)"/>
    <property type="match status" value="1"/>
</dbReference>
<dbReference type="SUPFAM" id="SSF54001">
    <property type="entry name" value="Cysteine proteinases"/>
    <property type="match status" value="1"/>
</dbReference>
<evidence type="ECO:0000313" key="2">
    <source>
        <dbReference type="Proteomes" id="UP001165069"/>
    </source>
</evidence>
<reference evidence="1 2" key="1">
    <citation type="journal article" date="2023" name="Antonie Van Leeuwenhoek">
        <title>Mesoterricola silvestris gen. nov., sp. nov., Mesoterricola sediminis sp. nov., Geothrix oryzae sp. nov., Geothrix edaphica sp. nov., Geothrix rubra sp. nov., and Geothrix limicola sp. nov., six novel members of Acidobacteriota isolated from soils.</title>
        <authorList>
            <person name="Itoh H."/>
            <person name="Sugisawa Y."/>
            <person name="Mise K."/>
            <person name="Xu Z."/>
            <person name="Kuniyasu M."/>
            <person name="Ushijima N."/>
            <person name="Kawano K."/>
            <person name="Kobayashi E."/>
            <person name="Shiratori Y."/>
            <person name="Masuda Y."/>
            <person name="Senoo K."/>
        </authorList>
    </citation>
    <scope>NUCLEOTIDE SEQUENCE [LARGE SCALE GENOMIC DNA]</scope>
    <source>
        <strain evidence="1 2">Red804</strain>
    </source>
</reference>
<protein>
    <recommendedName>
        <fullName evidence="3">Lipo-like protein</fullName>
    </recommendedName>
</protein>